<dbReference type="RefSeq" id="WP_139574675.1">
    <property type="nucleotide sequence ID" value="NZ_VDMA02000006.1"/>
</dbReference>
<evidence type="ECO:0000313" key="1">
    <source>
        <dbReference type="EMBL" id="KAB8184909.1"/>
    </source>
</evidence>
<dbReference type="EMBL" id="VDMA02000006">
    <property type="protein sequence ID" value="KAB8184909.1"/>
    <property type="molecule type" value="Genomic_DNA"/>
</dbReference>
<organism evidence="1 2">
    <name type="scientific">Microbispora catharanthi</name>
    <dbReference type="NCBI Taxonomy" id="1712871"/>
    <lineage>
        <taxon>Bacteria</taxon>
        <taxon>Bacillati</taxon>
        <taxon>Actinomycetota</taxon>
        <taxon>Actinomycetes</taxon>
        <taxon>Streptosporangiales</taxon>
        <taxon>Streptosporangiaceae</taxon>
        <taxon>Microbispora</taxon>
    </lineage>
</organism>
<comment type="caution">
    <text evidence="1">The sequence shown here is derived from an EMBL/GenBank/DDBJ whole genome shotgun (WGS) entry which is preliminary data.</text>
</comment>
<evidence type="ECO:0000313" key="2">
    <source>
        <dbReference type="Proteomes" id="UP000313066"/>
    </source>
</evidence>
<dbReference type="Proteomes" id="UP000313066">
    <property type="component" value="Unassembled WGS sequence"/>
</dbReference>
<keyword evidence="2" id="KW-1185">Reference proteome</keyword>
<name>A0A5N6BWQ2_9ACTN</name>
<dbReference type="AlphaFoldDB" id="A0A5N6BWQ2"/>
<proteinExistence type="predicted"/>
<protein>
    <submittedName>
        <fullName evidence="1">Uncharacterized protein</fullName>
    </submittedName>
</protein>
<sequence>MGQQATDRRMWEAIVAAEQQSARLRADFYRHAASRADTLSAALRGSTWDRGAALTFLQTFPSDVPALLRPLVELALSQAWALDARKAIARGRRDLVLPRLRDMVVERLPTADADDLRRMAELLGSIEAWQILRVLVQNAAGSDDLDAREVAEDFTGRYGPMLVTGG</sequence>
<gene>
    <name evidence="1" type="ORF">FH610_013430</name>
</gene>
<reference evidence="1 2" key="1">
    <citation type="submission" date="2019-10" db="EMBL/GenBank/DDBJ databases">
        <title>Nonomuraea sp. nov., isolated from Phyllanthus amarus.</title>
        <authorList>
            <person name="Klykleung N."/>
            <person name="Tanasupawat S."/>
        </authorList>
    </citation>
    <scope>NUCLEOTIDE SEQUENCE [LARGE SCALE GENOMIC DNA]</scope>
    <source>
        <strain evidence="1 2">CR1-09</strain>
    </source>
</reference>
<accession>A0A5N6BWQ2</accession>